<dbReference type="AlphaFoldDB" id="A0A267E7I3"/>
<protein>
    <recommendedName>
        <fullName evidence="6">TTF-type domain-containing protein</fullName>
    </recommendedName>
</protein>
<dbReference type="Proteomes" id="UP000215902">
    <property type="component" value="Unassembled WGS sequence"/>
</dbReference>
<reference evidence="4 5" key="1">
    <citation type="submission" date="2017-06" db="EMBL/GenBank/DDBJ databases">
        <title>A platform for efficient transgenesis in Macrostomum lignano, a flatworm model organism for stem cell research.</title>
        <authorList>
            <person name="Berezikov E."/>
        </authorList>
    </citation>
    <scope>NUCLEOTIDE SEQUENCE [LARGE SCALE GENOMIC DNA]</scope>
    <source>
        <strain evidence="4">DV1</strain>
        <tissue evidence="4">Whole organism</tissue>
    </source>
</reference>
<dbReference type="Pfam" id="PF14291">
    <property type="entry name" value="DUF4371"/>
    <property type="match status" value="1"/>
</dbReference>
<name>A0A267E7I3_9PLAT</name>
<dbReference type="Pfam" id="PF05699">
    <property type="entry name" value="Dimer_Tnp_hAT"/>
    <property type="match status" value="1"/>
</dbReference>
<sequence>MSKRKSHGHDIRSLFENLKRSRPNPDPALLSTPSSSTTQPDSSIVSCDTATGSLPDLATPNSVPTAPEQQLQATITSSSQFDESDLQHQADEAAAETEINVNDIGYAVELRRDGKLDTATRLRFLKDCWVPPQGYSFPFTLKSDKGNVHKRYLSHQHLTGRNACFAYSAKLGGVFCKYCVLFLPTNFAIHGQTVDAFVGTPCTKFDVITTKLKKHLQCDYHRSDSVIKADALLSGTNVGHMLDVSRAKLVKENRERLKHVIEPIEFLARCGLAFRGHRDCGPIKVHPDGTIDYDKGNFVALLQLLAKHDPILREHICTGPSNAKYTSSESQNEIIQALSDVITQDLVKKINKAGYFALLADETTDSSHKEQMSICVRYLDISDGSVAIHKEFIYFVHVEDLTGIGLATKLLETLDSLHITAQLVAQGYDGASAMSGKFNGVQAVIREQLGRKLAIYVHCAAHNLNLSLQDACKLDSVRAAITAVNTVTVFIRSSPQRTALLEKKMKELVPESSVHQLLQHCKTRWVEKQEAFIRFNLLFPAIIETLEKISTWGGEAGSNARNNLKLLLDSEYVIAGHIIDAVLTITKPLSEKLQCVDLDLVDCVNEIKAVIDVLRDLRSDDGHVRYNKIFDSAEKALGEPLQKPRTSARCRQKHRANPDVSTARDYFRIAMYNPFLDGIIATLEERFSSHAQLAFQMARLLPQSVVDESFDSVKKSIEIYIGQLRGLSFVDDIEAEFLLWKKRWQNVDQKDRPRSVLETLVNSAVSLQSFPNIRLLLQVLATIPVTTATAERSFSQLRPLKSYLRSTMGQERLTGLAQLLIHKDMKLDIDKVIDQFVQNGSRRIDL</sequence>
<dbReference type="InterPro" id="IPR012337">
    <property type="entry name" value="RNaseH-like_sf"/>
</dbReference>
<dbReference type="EMBL" id="NIVC01002497">
    <property type="protein sequence ID" value="PAA57376.1"/>
    <property type="molecule type" value="Genomic_DNA"/>
</dbReference>
<dbReference type="InterPro" id="IPR025398">
    <property type="entry name" value="DUF4371"/>
</dbReference>
<feature type="domain" description="DUF4371" evidence="3">
    <location>
        <begin position="221"/>
        <end position="440"/>
    </location>
</feature>
<dbReference type="SUPFAM" id="SSF53098">
    <property type="entry name" value="Ribonuclease H-like"/>
    <property type="match status" value="1"/>
</dbReference>
<proteinExistence type="predicted"/>
<evidence type="ECO:0000313" key="4">
    <source>
        <dbReference type="EMBL" id="PAA57376.1"/>
    </source>
</evidence>
<accession>A0A267E7I3</accession>
<feature type="compositionally biased region" description="Polar residues" evidence="1">
    <location>
        <begin position="59"/>
        <end position="81"/>
    </location>
</feature>
<feature type="compositionally biased region" description="Low complexity" evidence="1">
    <location>
        <begin position="27"/>
        <end position="43"/>
    </location>
</feature>
<keyword evidence="5" id="KW-1185">Reference proteome</keyword>
<organism evidence="4 5">
    <name type="scientific">Macrostomum lignano</name>
    <dbReference type="NCBI Taxonomy" id="282301"/>
    <lineage>
        <taxon>Eukaryota</taxon>
        <taxon>Metazoa</taxon>
        <taxon>Spiralia</taxon>
        <taxon>Lophotrochozoa</taxon>
        <taxon>Platyhelminthes</taxon>
        <taxon>Rhabditophora</taxon>
        <taxon>Macrostomorpha</taxon>
        <taxon>Macrostomida</taxon>
        <taxon>Macrostomidae</taxon>
        <taxon>Macrostomum</taxon>
    </lineage>
</organism>
<dbReference type="PANTHER" id="PTHR45749:SF21">
    <property type="entry name" value="DUF4371 DOMAIN-CONTAINING PROTEIN"/>
    <property type="match status" value="1"/>
</dbReference>
<dbReference type="PANTHER" id="PTHR45749">
    <property type="match status" value="1"/>
</dbReference>
<dbReference type="STRING" id="282301.A0A267E7I3"/>
<comment type="caution">
    <text evidence="4">The sequence shown here is derived from an EMBL/GenBank/DDBJ whole genome shotgun (WGS) entry which is preliminary data.</text>
</comment>
<evidence type="ECO:0008006" key="6">
    <source>
        <dbReference type="Google" id="ProtNLM"/>
    </source>
</evidence>
<dbReference type="InterPro" id="IPR008906">
    <property type="entry name" value="HATC_C_dom"/>
</dbReference>
<feature type="domain" description="HAT C-terminal dimerisation" evidence="2">
    <location>
        <begin position="766"/>
        <end position="825"/>
    </location>
</feature>
<feature type="region of interest" description="Disordered" evidence="1">
    <location>
        <begin position="1"/>
        <end position="86"/>
    </location>
</feature>
<evidence type="ECO:0000313" key="5">
    <source>
        <dbReference type="Proteomes" id="UP000215902"/>
    </source>
</evidence>
<gene>
    <name evidence="4" type="ORF">BOX15_Mlig010805g3</name>
</gene>
<evidence type="ECO:0000259" key="3">
    <source>
        <dbReference type="Pfam" id="PF14291"/>
    </source>
</evidence>
<dbReference type="OrthoDB" id="10029684at2759"/>
<feature type="compositionally biased region" description="Basic and acidic residues" evidence="1">
    <location>
        <begin position="8"/>
        <end position="19"/>
    </location>
</feature>
<evidence type="ECO:0000259" key="2">
    <source>
        <dbReference type="Pfam" id="PF05699"/>
    </source>
</evidence>
<dbReference type="GO" id="GO:0046983">
    <property type="term" value="F:protein dimerization activity"/>
    <property type="evidence" value="ECO:0007669"/>
    <property type="project" value="InterPro"/>
</dbReference>
<evidence type="ECO:0000256" key="1">
    <source>
        <dbReference type="SAM" id="MobiDB-lite"/>
    </source>
</evidence>